<name>A0A931G5M7_9ACTN</name>
<keyword evidence="2" id="KW-0808">Transferase</keyword>
<protein>
    <submittedName>
        <fullName evidence="2">SAM-dependent methyltransferase</fullName>
    </submittedName>
</protein>
<evidence type="ECO:0000256" key="1">
    <source>
        <dbReference type="SAM" id="MobiDB-lite"/>
    </source>
</evidence>
<dbReference type="SUPFAM" id="SSF46785">
    <property type="entry name" value="Winged helix' DNA-binding domain"/>
    <property type="match status" value="1"/>
</dbReference>
<proteinExistence type="predicted"/>
<gene>
    <name evidence="2" type="ORF">I4J89_47135</name>
</gene>
<reference evidence="2" key="1">
    <citation type="submission" date="2020-11" db="EMBL/GenBank/DDBJ databases">
        <title>Isolation and identification of active actinomycetes.</title>
        <authorList>
            <person name="Sun X."/>
        </authorList>
    </citation>
    <scope>NUCLEOTIDE SEQUENCE</scope>
    <source>
        <strain evidence="2">NEAU-A11</strain>
    </source>
</reference>
<accession>A0A931G5M7</accession>
<evidence type="ECO:0000313" key="3">
    <source>
        <dbReference type="Proteomes" id="UP000598146"/>
    </source>
</evidence>
<dbReference type="GO" id="GO:0008168">
    <property type="term" value="F:methyltransferase activity"/>
    <property type="evidence" value="ECO:0007669"/>
    <property type="project" value="UniProtKB-KW"/>
</dbReference>
<feature type="compositionally biased region" description="Polar residues" evidence="1">
    <location>
        <begin position="70"/>
        <end position="87"/>
    </location>
</feature>
<dbReference type="InterPro" id="IPR036390">
    <property type="entry name" value="WH_DNA-bd_sf"/>
</dbReference>
<dbReference type="InterPro" id="IPR029063">
    <property type="entry name" value="SAM-dependent_MTases_sf"/>
</dbReference>
<dbReference type="SUPFAM" id="SSF53335">
    <property type="entry name" value="S-adenosyl-L-methionine-dependent methyltransferases"/>
    <property type="match status" value="1"/>
</dbReference>
<feature type="region of interest" description="Disordered" evidence="1">
    <location>
        <begin position="68"/>
        <end position="129"/>
    </location>
</feature>
<dbReference type="InterPro" id="IPR006764">
    <property type="entry name" value="SAM_dep_MeTrfase_SAV2177_type"/>
</dbReference>
<dbReference type="EMBL" id="JADQTO010000050">
    <property type="protein sequence ID" value="MBG0569011.1"/>
    <property type="molecule type" value="Genomic_DNA"/>
</dbReference>
<dbReference type="Pfam" id="PF04672">
    <property type="entry name" value="Methyltransf_19"/>
    <property type="match status" value="1"/>
</dbReference>
<dbReference type="Gene3D" id="3.40.50.150">
    <property type="entry name" value="Vaccinia Virus protein VP39"/>
    <property type="match status" value="1"/>
</dbReference>
<dbReference type="Gene3D" id="1.10.10.10">
    <property type="entry name" value="Winged helix-like DNA-binding domain superfamily/Winged helix DNA-binding domain"/>
    <property type="match status" value="1"/>
</dbReference>
<comment type="caution">
    <text evidence="2">The sequence shown here is derived from an EMBL/GenBank/DDBJ whole genome shotgun (WGS) entry which is preliminary data.</text>
</comment>
<dbReference type="Proteomes" id="UP000598146">
    <property type="component" value="Unassembled WGS sequence"/>
</dbReference>
<keyword evidence="3" id="KW-1185">Reference proteome</keyword>
<dbReference type="InterPro" id="IPR036388">
    <property type="entry name" value="WH-like_DNA-bd_sf"/>
</dbReference>
<organism evidence="2 3">
    <name type="scientific">Actinoplanes aureus</name>
    <dbReference type="NCBI Taxonomy" id="2792083"/>
    <lineage>
        <taxon>Bacteria</taxon>
        <taxon>Bacillati</taxon>
        <taxon>Actinomycetota</taxon>
        <taxon>Actinomycetes</taxon>
        <taxon>Micromonosporales</taxon>
        <taxon>Micromonosporaceae</taxon>
        <taxon>Actinoplanes</taxon>
    </lineage>
</organism>
<dbReference type="AlphaFoldDB" id="A0A931G5M7"/>
<sequence length="384" mass="41754">MSQGPQRYVAIRAKLVEASGQTPGDGYLSTELRDLRRLGLIEQRDLPETRRRAWALTDLGRTAVAAIDQLSDSGSTPPPKSTLSDAETAQGPAVAARRKDTDSDRSTSRRRQVPEEQAPGSINSSVPHPARRYNYWLGGKDNFQADRDAGEAIAAVFPHIRTAARENRAFLQRAVRWLTAEAGIRQFLDIGTGLPTADNVHEVAQRIAPQSRVVYVDNDPLVLAHARALLNSSEQGATAYIEADVRNPESILDDPAVRDTLDMSQPLALLMVALLHFIPDDDDPYAIVKRLVSALPAGSYLVLSHVTYDPLDPDTIARLDAANQNSGPPFRPRTEAEVARFFEGLHLIDPGIVSLSDWRADPGPRPTAAEAAGYGATARIGTLP</sequence>
<feature type="compositionally biased region" description="Basic and acidic residues" evidence="1">
    <location>
        <begin position="97"/>
        <end position="107"/>
    </location>
</feature>
<dbReference type="GO" id="GO:0032259">
    <property type="term" value="P:methylation"/>
    <property type="evidence" value="ECO:0007669"/>
    <property type="project" value="UniProtKB-KW"/>
</dbReference>
<evidence type="ECO:0000313" key="2">
    <source>
        <dbReference type="EMBL" id="MBG0569011.1"/>
    </source>
</evidence>
<keyword evidence="2" id="KW-0489">Methyltransferase</keyword>